<evidence type="ECO:0000313" key="16">
    <source>
        <dbReference type="EMBL" id="WAA12188.1"/>
    </source>
</evidence>
<keyword evidence="9 13" id="KW-0547">Nucleotide-binding</keyword>
<feature type="binding site" evidence="14">
    <location>
        <position position="240"/>
    </location>
    <ligand>
        <name>ATP</name>
        <dbReference type="ChEBI" id="CHEBI:30616"/>
    </ligand>
</feature>
<dbReference type="Pfam" id="PF01300">
    <property type="entry name" value="Sua5_yciO_yrdC"/>
    <property type="match status" value="1"/>
</dbReference>
<feature type="binding site" evidence="14">
    <location>
        <position position="201"/>
    </location>
    <ligand>
        <name>ATP</name>
        <dbReference type="ChEBI" id="CHEBI:30616"/>
    </ligand>
</feature>
<keyword evidence="6 13" id="KW-0808">Transferase</keyword>
<feature type="binding site" evidence="14">
    <location>
        <position position="63"/>
    </location>
    <ligand>
        <name>ATP</name>
        <dbReference type="ChEBI" id="CHEBI:30616"/>
    </ligand>
</feature>
<keyword evidence="17" id="KW-1185">Reference proteome</keyword>
<dbReference type="FunFam" id="3.40.50.11030:FF:000001">
    <property type="entry name" value="Threonylcarbamoyl-AMP synthase"/>
    <property type="match status" value="1"/>
</dbReference>
<feature type="binding site" evidence="14">
    <location>
        <position position="187"/>
    </location>
    <ligand>
        <name>L-threonine</name>
        <dbReference type="ChEBI" id="CHEBI:57926"/>
    </ligand>
</feature>
<dbReference type="SUPFAM" id="SSF55821">
    <property type="entry name" value="YrdC/RibB"/>
    <property type="match status" value="1"/>
</dbReference>
<evidence type="ECO:0000256" key="10">
    <source>
        <dbReference type="ARBA" id="ARBA00022840"/>
    </source>
</evidence>
<dbReference type="AlphaFoldDB" id="A0A9E8LYN3"/>
<comment type="similarity">
    <text evidence="2 13">Belongs to the SUA5 family.</text>
</comment>
<evidence type="ECO:0000256" key="9">
    <source>
        <dbReference type="ARBA" id="ARBA00022741"/>
    </source>
</evidence>
<feature type="binding site" evidence="14">
    <location>
        <position position="123"/>
    </location>
    <ligand>
        <name>ATP</name>
        <dbReference type="ChEBI" id="CHEBI:30616"/>
    </ligand>
</feature>
<dbReference type="KEGG" id="fhl:OE105_11530"/>
<evidence type="ECO:0000256" key="13">
    <source>
        <dbReference type="PIRNR" id="PIRNR004930"/>
    </source>
</evidence>
<comment type="catalytic activity">
    <reaction evidence="12 13">
        <text>L-threonine + hydrogencarbonate + ATP = L-threonylcarbamoyladenylate + diphosphate + H2O</text>
        <dbReference type="Rhea" id="RHEA:36407"/>
        <dbReference type="ChEBI" id="CHEBI:15377"/>
        <dbReference type="ChEBI" id="CHEBI:17544"/>
        <dbReference type="ChEBI" id="CHEBI:30616"/>
        <dbReference type="ChEBI" id="CHEBI:33019"/>
        <dbReference type="ChEBI" id="CHEBI:57926"/>
        <dbReference type="ChEBI" id="CHEBI:73682"/>
        <dbReference type="EC" id="2.7.7.87"/>
    </reaction>
</comment>
<dbReference type="InterPro" id="IPR006070">
    <property type="entry name" value="Sua5-like_dom"/>
</dbReference>
<dbReference type="PANTHER" id="PTHR17490">
    <property type="entry name" value="SUA5"/>
    <property type="match status" value="1"/>
</dbReference>
<dbReference type="GO" id="GO:0008033">
    <property type="term" value="P:tRNA processing"/>
    <property type="evidence" value="ECO:0007669"/>
    <property type="project" value="UniProtKB-KW"/>
</dbReference>
<dbReference type="InterPro" id="IPR050156">
    <property type="entry name" value="TC-AMP_synthase_SUA5"/>
</dbReference>
<feature type="binding site" evidence="14">
    <location>
        <position position="72"/>
    </location>
    <ligand>
        <name>L-threonine</name>
        <dbReference type="ChEBI" id="CHEBI:57926"/>
    </ligand>
</feature>
<dbReference type="Pfam" id="PF03481">
    <property type="entry name" value="Sua5_C"/>
    <property type="match status" value="1"/>
</dbReference>
<evidence type="ECO:0000256" key="11">
    <source>
        <dbReference type="ARBA" id="ARBA00029774"/>
    </source>
</evidence>
<dbReference type="GO" id="GO:0061710">
    <property type="term" value="F:L-threonylcarbamoyladenylate synthase"/>
    <property type="evidence" value="ECO:0007669"/>
    <property type="project" value="UniProtKB-EC"/>
</dbReference>
<comment type="function">
    <text evidence="13">Required for the formation of a threonylcarbamoyl group on adenosine at position 37 (t(6)A37) in tRNAs that read codons beginning with adenine.</text>
</comment>
<feature type="binding site" evidence="14">
    <location>
        <position position="149"/>
    </location>
    <ligand>
        <name>ATP</name>
        <dbReference type="ChEBI" id="CHEBI:30616"/>
    </ligand>
</feature>
<accession>A0A9E8LYN3</accession>
<dbReference type="Gene3D" id="3.90.870.10">
    <property type="entry name" value="DHBP synthase"/>
    <property type="match status" value="1"/>
</dbReference>
<feature type="domain" description="YrdC-like" evidence="15">
    <location>
        <begin position="18"/>
        <end position="205"/>
    </location>
</feature>
<name>A0A9E8LYN3_9BACI</name>
<dbReference type="InterPro" id="IPR010923">
    <property type="entry name" value="T(6)A37_SUA5"/>
</dbReference>
<sequence>METKIWEVDKSVDNLPTFPQIMEAARWLQKNEVVAFPTETVYGLGANAKSDEAVTKIFEAKGRPSDNPLIIHISDQREVEQYVEEIPEVATKLMHSFWPGPLTIILRKKEGILSDRATAGLSTVAMRMPDHPIALALIRASGLPLAAPSANISGKPSPTKFQHVLNDMNGKIAGIIDGGNTGVGVESTVIDCTGSTPMILRPGGITKEEIEKVIGTVSTDPALHSKDERPKSPGMKYTHYAPKAPVILVDGSISFMQQMIDRYHSEGKKVGVLTTEEHSDLFHADVLITCGKRTDLSTVANHLYESLRAFDDTEVDIILSETFPTRGIGEAIMNRLKKSAGYHILKESQAD</sequence>
<dbReference type="GO" id="GO:0006450">
    <property type="term" value="P:regulation of translational fidelity"/>
    <property type="evidence" value="ECO:0007669"/>
    <property type="project" value="TreeGrafter"/>
</dbReference>
<dbReference type="Gene3D" id="3.40.50.11030">
    <property type="entry name" value="Threonylcarbamoyl-AMP synthase, C-terminal domain"/>
    <property type="match status" value="1"/>
</dbReference>
<protein>
    <recommendedName>
        <fullName evidence="4 13">Threonylcarbamoyl-AMP synthase</fullName>
        <shortName evidence="13">TC-AMP synthase</shortName>
        <ecNumber evidence="3 13">2.7.7.87</ecNumber>
    </recommendedName>
    <alternativeName>
        <fullName evidence="11 13">L-threonylcarbamoyladenylate synthase</fullName>
    </alternativeName>
</protein>
<dbReference type="GO" id="GO:0000049">
    <property type="term" value="F:tRNA binding"/>
    <property type="evidence" value="ECO:0007669"/>
    <property type="project" value="TreeGrafter"/>
</dbReference>
<evidence type="ECO:0000256" key="5">
    <source>
        <dbReference type="ARBA" id="ARBA00022490"/>
    </source>
</evidence>
<evidence type="ECO:0000259" key="15">
    <source>
        <dbReference type="PROSITE" id="PS51163"/>
    </source>
</evidence>
<feature type="binding site" evidence="14">
    <location>
        <position position="40"/>
    </location>
    <ligand>
        <name>L-threonine</name>
        <dbReference type="ChEBI" id="CHEBI:57926"/>
    </ligand>
</feature>
<dbReference type="PROSITE" id="PS51163">
    <property type="entry name" value="YRDC"/>
    <property type="match status" value="1"/>
</dbReference>
<evidence type="ECO:0000256" key="6">
    <source>
        <dbReference type="ARBA" id="ARBA00022679"/>
    </source>
</evidence>
<feature type="binding site" evidence="14">
    <location>
        <position position="127"/>
    </location>
    <ligand>
        <name>L-threonine</name>
        <dbReference type="ChEBI" id="CHEBI:57926"/>
    </ligand>
</feature>
<dbReference type="PIRSF" id="PIRSF004930">
    <property type="entry name" value="Tln_factor_SUA5"/>
    <property type="match status" value="1"/>
</dbReference>
<dbReference type="EC" id="2.7.7.87" evidence="3 13"/>
<proteinExistence type="inferred from homology"/>
<dbReference type="NCBIfam" id="TIGR00057">
    <property type="entry name" value="L-threonylcarbamoyladenylate synthase"/>
    <property type="match status" value="1"/>
</dbReference>
<evidence type="ECO:0000256" key="2">
    <source>
        <dbReference type="ARBA" id="ARBA00007663"/>
    </source>
</evidence>
<evidence type="ECO:0000256" key="4">
    <source>
        <dbReference type="ARBA" id="ARBA00015492"/>
    </source>
</evidence>
<dbReference type="InterPro" id="IPR005145">
    <property type="entry name" value="Sua5_C"/>
</dbReference>
<keyword evidence="5 13" id="KW-0963">Cytoplasm</keyword>
<dbReference type="PANTHER" id="PTHR17490:SF16">
    <property type="entry name" value="THREONYLCARBAMOYL-AMP SYNTHASE"/>
    <property type="match status" value="1"/>
</dbReference>
<feature type="binding site" evidence="14">
    <location>
        <position position="147"/>
    </location>
    <ligand>
        <name>L-threonine</name>
        <dbReference type="ChEBI" id="CHEBI:57926"/>
    </ligand>
</feature>
<dbReference type="Proteomes" id="UP001164726">
    <property type="component" value="Chromosome"/>
</dbReference>
<dbReference type="FunFam" id="3.90.870.10:FF:000008">
    <property type="entry name" value="Threonylcarbamoyl-AMP synthase"/>
    <property type="match status" value="1"/>
</dbReference>
<dbReference type="GO" id="GO:0005737">
    <property type="term" value="C:cytoplasm"/>
    <property type="evidence" value="ECO:0007669"/>
    <property type="project" value="UniProtKB-SubCell"/>
</dbReference>
<gene>
    <name evidence="16" type="ORF">OE105_11530</name>
</gene>
<evidence type="ECO:0000256" key="8">
    <source>
        <dbReference type="ARBA" id="ARBA00022695"/>
    </source>
</evidence>
<dbReference type="InterPro" id="IPR017945">
    <property type="entry name" value="DHBP_synth_RibB-like_a/b_dom"/>
</dbReference>
<evidence type="ECO:0000256" key="12">
    <source>
        <dbReference type="ARBA" id="ARBA00048366"/>
    </source>
</evidence>
<feature type="binding site" evidence="14">
    <location>
        <position position="67"/>
    </location>
    <ligand>
        <name>ATP</name>
        <dbReference type="ChEBI" id="CHEBI:30616"/>
    </ligand>
</feature>
<evidence type="ECO:0000313" key="17">
    <source>
        <dbReference type="Proteomes" id="UP001164726"/>
    </source>
</evidence>
<feature type="binding site" evidence="14">
    <location>
        <position position="157"/>
    </location>
    <ligand>
        <name>ATP</name>
        <dbReference type="ChEBI" id="CHEBI:30616"/>
    </ligand>
</feature>
<dbReference type="EMBL" id="CP106877">
    <property type="protein sequence ID" value="WAA12188.1"/>
    <property type="molecule type" value="Genomic_DNA"/>
</dbReference>
<keyword evidence="8 13" id="KW-0548">Nucleotidyltransferase</keyword>
<dbReference type="InterPro" id="IPR038385">
    <property type="entry name" value="Sua5/YwlC_C"/>
</dbReference>
<dbReference type="GO" id="GO:0003725">
    <property type="term" value="F:double-stranded RNA binding"/>
    <property type="evidence" value="ECO:0007669"/>
    <property type="project" value="UniProtKB-UniRule"/>
</dbReference>
<evidence type="ECO:0000256" key="1">
    <source>
        <dbReference type="ARBA" id="ARBA00004496"/>
    </source>
</evidence>
<evidence type="ECO:0000256" key="7">
    <source>
        <dbReference type="ARBA" id="ARBA00022694"/>
    </source>
</evidence>
<comment type="subcellular location">
    <subcellularLocation>
        <location evidence="1 13">Cytoplasm</location>
    </subcellularLocation>
</comment>
<evidence type="ECO:0000256" key="3">
    <source>
        <dbReference type="ARBA" id="ARBA00012584"/>
    </source>
</evidence>
<dbReference type="GO" id="GO:0005524">
    <property type="term" value="F:ATP binding"/>
    <property type="evidence" value="ECO:0007669"/>
    <property type="project" value="UniProtKB-UniRule"/>
</dbReference>
<dbReference type="RefSeq" id="WP_275420323.1">
    <property type="nucleotide sequence ID" value="NZ_CP106877.1"/>
</dbReference>
<keyword evidence="10 13" id="KW-0067">ATP-binding</keyword>
<keyword evidence="7 13" id="KW-0819">tRNA processing</keyword>
<evidence type="ECO:0000256" key="14">
    <source>
        <dbReference type="PIRSR" id="PIRSR004930-1"/>
    </source>
</evidence>
<organism evidence="16 17">
    <name type="scientific">Fervidibacillus halotolerans</name>
    <dbReference type="NCBI Taxonomy" id="2980027"/>
    <lineage>
        <taxon>Bacteria</taxon>
        <taxon>Bacillati</taxon>
        <taxon>Bacillota</taxon>
        <taxon>Bacilli</taxon>
        <taxon>Bacillales</taxon>
        <taxon>Bacillaceae</taxon>
        <taxon>Fervidibacillus</taxon>
    </lineage>
</organism>
<reference evidence="16" key="1">
    <citation type="submission" date="2022-09" db="EMBL/GenBank/DDBJ databases">
        <title>Complete Genomes of Fervidibacillus albus and Fervidibacillus halotolerans isolated from tidal flat sediments.</title>
        <authorList>
            <person name="Kwon K.K."/>
            <person name="Yang S.-H."/>
            <person name="Park M.J."/>
            <person name="Oh H.-M."/>
        </authorList>
    </citation>
    <scope>NUCLEOTIDE SEQUENCE</scope>
    <source>
        <strain evidence="16">MEBiC13594</strain>
    </source>
</reference>